<gene>
    <name evidence="1" type="ORF">PO878_12280</name>
</gene>
<evidence type="ECO:0000313" key="2">
    <source>
        <dbReference type="Proteomes" id="UP001216390"/>
    </source>
</evidence>
<dbReference type="Proteomes" id="UP001216390">
    <property type="component" value="Chromosome"/>
</dbReference>
<proteinExistence type="predicted"/>
<dbReference type="EMBL" id="CP116942">
    <property type="protein sequence ID" value="WCO65277.1"/>
    <property type="molecule type" value="Genomic_DNA"/>
</dbReference>
<evidence type="ECO:0000313" key="1">
    <source>
        <dbReference type="EMBL" id="WCO65277.1"/>
    </source>
</evidence>
<organism evidence="1 2">
    <name type="scientific">Iamia majanohamensis</name>
    <dbReference type="NCBI Taxonomy" id="467976"/>
    <lineage>
        <taxon>Bacteria</taxon>
        <taxon>Bacillati</taxon>
        <taxon>Actinomycetota</taxon>
        <taxon>Acidimicrobiia</taxon>
        <taxon>Acidimicrobiales</taxon>
        <taxon>Iamiaceae</taxon>
        <taxon>Iamia</taxon>
    </lineage>
</organism>
<protein>
    <submittedName>
        <fullName evidence="1">Uncharacterized protein</fullName>
    </submittedName>
</protein>
<dbReference type="AlphaFoldDB" id="A0AAE9Y3F3"/>
<dbReference type="KEGG" id="ima:PO878_12280"/>
<name>A0AAE9Y3F3_9ACTN</name>
<dbReference type="RefSeq" id="WP_272734802.1">
    <property type="nucleotide sequence ID" value="NZ_CP116942.1"/>
</dbReference>
<reference evidence="1" key="1">
    <citation type="submission" date="2023-01" db="EMBL/GenBank/DDBJ databases">
        <title>The diversity of Class Acidimicrobiia in South China Sea sediment environments and the proposal of Iamia marina sp. nov., a novel species of the genus Iamia.</title>
        <authorList>
            <person name="He Y."/>
            <person name="Tian X."/>
        </authorList>
    </citation>
    <scope>NUCLEOTIDE SEQUENCE</scope>
    <source>
        <strain evidence="1">DSM 19957</strain>
    </source>
</reference>
<keyword evidence="2" id="KW-1185">Reference proteome</keyword>
<sequence>MPTPLPLRLDCAECAMQHTDACDDCVVTFLCAREPDDAVVVDVAEMAALRALGDAGLVPGLRHSPARAAGE</sequence>
<accession>A0AAE9Y3F3</accession>